<dbReference type="InterPro" id="IPR020449">
    <property type="entry name" value="Tscrpt_reg_AraC-type_HTH"/>
</dbReference>
<keyword evidence="6" id="KW-1185">Reference proteome</keyword>
<dbReference type="Gene3D" id="1.10.10.60">
    <property type="entry name" value="Homeodomain-like"/>
    <property type="match status" value="2"/>
</dbReference>
<keyword evidence="3" id="KW-0804">Transcription</keyword>
<name>A0ABV3ZIP9_9BACT</name>
<dbReference type="InterPro" id="IPR018060">
    <property type="entry name" value="HTH_AraC"/>
</dbReference>
<evidence type="ECO:0000256" key="2">
    <source>
        <dbReference type="ARBA" id="ARBA00023125"/>
    </source>
</evidence>
<reference evidence="5 6" key="1">
    <citation type="submission" date="2023-07" db="EMBL/GenBank/DDBJ databases">
        <authorList>
            <person name="Lian W.-H."/>
        </authorList>
    </citation>
    <scope>NUCLEOTIDE SEQUENCE [LARGE SCALE GENOMIC DNA]</scope>
    <source>
        <strain evidence="5 6">SYSU DXS3180</strain>
    </source>
</reference>
<sequence length="332" mass="38054">MEIKHYYSLHNKWLEDLADEISKVSGEEVVLKNNTLILPDSLGKGIYRLYEFSNNMSVIVMECIFIKPVKIHRIPVPGNVSYKIIFNVSDAPIIVSNESDIHVDISGNRADSIFFESHSTETYMHIAANRSIRLVSLIFNKSWTHQYLAKEMSVTNTGKLGQLVNNALMQFTASLDLDMYHVVEDMLAHNPVTNAFPNYLEGCAYQLLALFFQELIVNDLRKELSYADERSRIQALIQEIEEHIDEPVPNLHYAARKCIMGKTRFCSIFKNLTQQSYGEYFQSLKLLKAKNYLIEGLSVKEVAKKIGYSNTSFFIRIFTKYFGDSPAAYLTN</sequence>
<dbReference type="PROSITE" id="PS01124">
    <property type="entry name" value="HTH_ARAC_FAMILY_2"/>
    <property type="match status" value="1"/>
</dbReference>
<accession>A0ABV3ZIP9</accession>
<protein>
    <submittedName>
        <fullName evidence="5">AraC family transcriptional regulator</fullName>
    </submittedName>
</protein>
<feature type="domain" description="HTH araC/xylS-type" evidence="4">
    <location>
        <begin position="234"/>
        <end position="332"/>
    </location>
</feature>
<comment type="caution">
    <text evidence="5">The sequence shown here is derived from an EMBL/GenBank/DDBJ whole genome shotgun (WGS) entry which is preliminary data.</text>
</comment>
<dbReference type="Pfam" id="PF12833">
    <property type="entry name" value="HTH_18"/>
    <property type="match status" value="1"/>
</dbReference>
<dbReference type="Proteomes" id="UP001560573">
    <property type="component" value="Unassembled WGS sequence"/>
</dbReference>
<keyword evidence="1" id="KW-0805">Transcription regulation</keyword>
<evidence type="ECO:0000313" key="6">
    <source>
        <dbReference type="Proteomes" id="UP001560573"/>
    </source>
</evidence>
<evidence type="ECO:0000259" key="4">
    <source>
        <dbReference type="PROSITE" id="PS01124"/>
    </source>
</evidence>
<evidence type="ECO:0000313" key="5">
    <source>
        <dbReference type="EMBL" id="MEX6689771.1"/>
    </source>
</evidence>
<dbReference type="InterPro" id="IPR009057">
    <property type="entry name" value="Homeodomain-like_sf"/>
</dbReference>
<evidence type="ECO:0000256" key="3">
    <source>
        <dbReference type="ARBA" id="ARBA00023163"/>
    </source>
</evidence>
<proteinExistence type="predicted"/>
<dbReference type="SMART" id="SM00342">
    <property type="entry name" value="HTH_ARAC"/>
    <property type="match status" value="1"/>
</dbReference>
<gene>
    <name evidence="5" type="ORF">QTN47_19855</name>
</gene>
<dbReference type="SUPFAM" id="SSF46689">
    <property type="entry name" value="Homeodomain-like"/>
    <property type="match status" value="1"/>
</dbReference>
<dbReference type="RefSeq" id="WP_369331179.1">
    <property type="nucleotide sequence ID" value="NZ_JAULBC010000007.1"/>
</dbReference>
<keyword evidence="2" id="KW-0238">DNA-binding</keyword>
<dbReference type="EMBL" id="JAULBC010000007">
    <property type="protein sequence ID" value="MEX6689771.1"/>
    <property type="molecule type" value="Genomic_DNA"/>
</dbReference>
<organism evidence="5 6">
    <name type="scientific">Danxiaibacter flavus</name>
    <dbReference type="NCBI Taxonomy" id="3049108"/>
    <lineage>
        <taxon>Bacteria</taxon>
        <taxon>Pseudomonadati</taxon>
        <taxon>Bacteroidota</taxon>
        <taxon>Chitinophagia</taxon>
        <taxon>Chitinophagales</taxon>
        <taxon>Chitinophagaceae</taxon>
        <taxon>Danxiaibacter</taxon>
    </lineage>
</organism>
<dbReference type="PRINTS" id="PR00032">
    <property type="entry name" value="HTHARAC"/>
</dbReference>
<dbReference type="PANTHER" id="PTHR43280:SF28">
    <property type="entry name" value="HTH-TYPE TRANSCRIPTIONAL ACTIVATOR RHAS"/>
    <property type="match status" value="1"/>
</dbReference>
<dbReference type="PANTHER" id="PTHR43280">
    <property type="entry name" value="ARAC-FAMILY TRANSCRIPTIONAL REGULATOR"/>
    <property type="match status" value="1"/>
</dbReference>
<evidence type="ECO:0000256" key="1">
    <source>
        <dbReference type="ARBA" id="ARBA00023015"/>
    </source>
</evidence>